<keyword evidence="2 10" id="KW-0812">Transmembrane</keyword>
<dbReference type="EMBL" id="CACRXK020001960">
    <property type="protein sequence ID" value="CAB3991998.1"/>
    <property type="molecule type" value="Genomic_DNA"/>
</dbReference>
<comment type="caution">
    <text evidence="11">The sequence shown here is derived from an EMBL/GenBank/DDBJ whole genome shotgun (WGS) entry which is preliminary data.</text>
</comment>
<dbReference type="InterPro" id="IPR001841">
    <property type="entry name" value="Znf_RING"/>
</dbReference>
<evidence type="ECO:0000313" key="12">
    <source>
        <dbReference type="Proteomes" id="UP001152795"/>
    </source>
</evidence>
<dbReference type="GO" id="GO:1904294">
    <property type="term" value="P:positive regulation of ERAD pathway"/>
    <property type="evidence" value="ECO:0007669"/>
    <property type="project" value="InterPro"/>
</dbReference>
<dbReference type="SUPFAM" id="SSF57850">
    <property type="entry name" value="RING/U-box"/>
    <property type="match status" value="1"/>
</dbReference>
<gene>
    <name evidence="11" type="ORF">PACLA_8A020197</name>
</gene>
<evidence type="ECO:0000256" key="2">
    <source>
        <dbReference type="ARBA" id="ARBA00022692"/>
    </source>
</evidence>
<keyword evidence="12" id="KW-1185">Reference proteome</keyword>
<evidence type="ECO:0000313" key="11">
    <source>
        <dbReference type="EMBL" id="CAB3991998.1"/>
    </source>
</evidence>
<evidence type="ECO:0000256" key="5">
    <source>
        <dbReference type="ARBA" id="ARBA00022786"/>
    </source>
</evidence>
<dbReference type="Gene3D" id="3.30.40.10">
    <property type="entry name" value="Zinc/RING finger domain, C3HC4 (zinc finger)"/>
    <property type="match status" value="1"/>
</dbReference>
<feature type="transmembrane region" description="Helical" evidence="10">
    <location>
        <begin position="166"/>
        <end position="183"/>
    </location>
</feature>
<dbReference type="InterPro" id="IPR013083">
    <property type="entry name" value="Znf_RING/FYVE/PHD"/>
</dbReference>
<dbReference type="SMART" id="SM00184">
    <property type="entry name" value="RING"/>
    <property type="match status" value="1"/>
</dbReference>
<feature type="region of interest" description="Disordered" evidence="9">
    <location>
        <begin position="77"/>
        <end position="132"/>
    </location>
</feature>
<sequence length="424" mass="48483">MAASSSGSRSFPGQFSPRSSHSRSASWSYTRGDGQINLSSHLEPLTSVIRELGLGFGPPSYSGNENRHETRSDTVYVDIGEGEEDRGNPRVLSRHHSTEMSSNSQSDFDTAGNDSLPTGTQNTGNNNGRTSGDRMEFQGTIKWIENSVPFLLLLLSRIMWDHRLGILVGIGLTGTFLHANNTIKRQVALKDKRLNRISVWTILFLCGNVCFIYYVFHSQKLQRCLIFQHPNFSKLDVWVVFWSILITDYVIRMVTMALKSLVIIVHKRILPFKNRGKYYLLLENISQFYRILTPMPLWYQYFTNYNIGGEYFAIFSTLFYFLLKARIIRTKLKDLYAAVKTFQCDVQYGMAASKEQITKLGNTCPICQEEFSRAISLRSCKHTFCEDCISLWFDREQTCPLCRAKVVGDPSWRDGSTTAYIQLF</sequence>
<evidence type="ECO:0000256" key="4">
    <source>
        <dbReference type="ARBA" id="ARBA00022771"/>
    </source>
</evidence>
<comment type="subcellular location">
    <subcellularLocation>
        <location evidence="1">Membrane</location>
        <topology evidence="1">Multi-pass membrane protein</topology>
    </subcellularLocation>
</comment>
<evidence type="ECO:0000256" key="6">
    <source>
        <dbReference type="ARBA" id="ARBA00022833"/>
    </source>
</evidence>
<keyword evidence="6" id="KW-0862">Zinc</keyword>
<feature type="transmembrane region" description="Helical" evidence="10">
    <location>
        <begin position="195"/>
        <end position="217"/>
    </location>
</feature>
<feature type="transmembrane region" description="Helical" evidence="10">
    <location>
        <begin position="237"/>
        <end position="258"/>
    </location>
</feature>
<keyword evidence="7 10" id="KW-1133">Transmembrane helix</keyword>
<keyword evidence="8 10" id="KW-0472">Membrane</keyword>
<dbReference type="GO" id="GO:0061630">
    <property type="term" value="F:ubiquitin protein ligase activity"/>
    <property type="evidence" value="ECO:0007669"/>
    <property type="project" value="InterPro"/>
</dbReference>
<dbReference type="PANTHER" id="PTHR15860">
    <property type="entry name" value="UNCHARACTERIZED RING FINGER-CONTAINING PROTEIN"/>
    <property type="match status" value="1"/>
</dbReference>
<dbReference type="OrthoDB" id="9049620at2759"/>
<evidence type="ECO:0000256" key="10">
    <source>
        <dbReference type="SAM" id="Phobius"/>
    </source>
</evidence>
<evidence type="ECO:0000256" key="9">
    <source>
        <dbReference type="SAM" id="MobiDB-lite"/>
    </source>
</evidence>
<evidence type="ECO:0000256" key="8">
    <source>
        <dbReference type="ARBA" id="ARBA00023136"/>
    </source>
</evidence>
<feature type="compositionally biased region" description="Low complexity" evidence="9">
    <location>
        <begin position="118"/>
        <end position="130"/>
    </location>
</feature>
<keyword evidence="4" id="KW-0863">Zinc-finger</keyword>
<dbReference type="Proteomes" id="UP001152795">
    <property type="component" value="Unassembled WGS sequence"/>
</dbReference>
<dbReference type="AlphaFoldDB" id="A0A7D9HWB2"/>
<dbReference type="PROSITE" id="PS00518">
    <property type="entry name" value="ZF_RING_1"/>
    <property type="match status" value="1"/>
</dbReference>
<feature type="compositionally biased region" description="Polar residues" evidence="9">
    <location>
        <begin position="99"/>
        <end position="117"/>
    </location>
</feature>
<dbReference type="InterPro" id="IPR044235">
    <property type="entry name" value="RNFT1/2"/>
</dbReference>
<keyword evidence="5" id="KW-0833">Ubl conjugation pathway</keyword>
<feature type="compositionally biased region" description="Polar residues" evidence="9">
    <location>
        <begin position="1"/>
        <end position="13"/>
    </location>
</feature>
<dbReference type="GO" id="GO:0016020">
    <property type="term" value="C:membrane"/>
    <property type="evidence" value="ECO:0007669"/>
    <property type="project" value="UniProtKB-SubCell"/>
</dbReference>
<dbReference type="Pfam" id="PF13639">
    <property type="entry name" value="zf-RING_2"/>
    <property type="match status" value="1"/>
</dbReference>
<name>A0A7D9HWB2_PARCT</name>
<feature type="region of interest" description="Disordered" evidence="9">
    <location>
        <begin position="1"/>
        <end position="37"/>
    </location>
</feature>
<reference evidence="11" key="1">
    <citation type="submission" date="2020-04" db="EMBL/GenBank/DDBJ databases">
        <authorList>
            <person name="Alioto T."/>
            <person name="Alioto T."/>
            <person name="Gomez Garrido J."/>
        </authorList>
    </citation>
    <scope>NUCLEOTIDE SEQUENCE</scope>
    <source>
        <strain evidence="11">A484AB</strain>
    </source>
</reference>
<evidence type="ECO:0000256" key="3">
    <source>
        <dbReference type="ARBA" id="ARBA00022723"/>
    </source>
</evidence>
<dbReference type="PROSITE" id="PS50089">
    <property type="entry name" value="ZF_RING_2"/>
    <property type="match status" value="1"/>
</dbReference>
<evidence type="ECO:0000256" key="1">
    <source>
        <dbReference type="ARBA" id="ARBA00004141"/>
    </source>
</evidence>
<feature type="transmembrane region" description="Helical" evidence="10">
    <location>
        <begin position="305"/>
        <end position="323"/>
    </location>
</feature>
<accession>A0A7D9HWB2</accession>
<evidence type="ECO:0000256" key="7">
    <source>
        <dbReference type="ARBA" id="ARBA00022989"/>
    </source>
</evidence>
<proteinExistence type="predicted"/>
<protein>
    <submittedName>
        <fullName evidence="11">RING finger and transmembrane domain-containing 2-like</fullName>
    </submittedName>
</protein>
<feature type="compositionally biased region" description="Low complexity" evidence="9">
    <location>
        <begin position="16"/>
        <end position="31"/>
    </location>
</feature>
<keyword evidence="3" id="KW-0479">Metal-binding</keyword>
<dbReference type="PANTHER" id="PTHR15860:SF0">
    <property type="entry name" value="LP20373P"/>
    <property type="match status" value="1"/>
</dbReference>
<organism evidence="11 12">
    <name type="scientific">Paramuricea clavata</name>
    <name type="common">Red gorgonian</name>
    <name type="synonym">Violescent sea-whip</name>
    <dbReference type="NCBI Taxonomy" id="317549"/>
    <lineage>
        <taxon>Eukaryota</taxon>
        <taxon>Metazoa</taxon>
        <taxon>Cnidaria</taxon>
        <taxon>Anthozoa</taxon>
        <taxon>Octocorallia</taxon>
        <taxon>Malacalcyonacea</taxon>
        <taxon>Plexauridae</taxon>
        <taxon>Paramuricea</taxon>
    </lineage>
</organism>
<dbReference type="InterPro" id="IPR017907">
    <property type="entry name" value="Znf_RING_CS"/>
</dbReference>
<dbReference type="GO" id="GO:0008270">
    <property type="term" value="F:zinc ion binding"/>
    <property type="evidence" value="ECO:0007669"/>
    <property type="project" value="UniProtKB-KW"/>
</dbReference>